<keyword evidence="5 7" id="KW-1133">Transmembrane helix</keyword>
<sequence>MRDLTQGSIPKHILAMAAPIGIGMLVQTLYFFVDLYFVAGLGDAALAGVSSAGLLNFIVMALTQMLSVGAVTLISHAVGRKDQPEANLVFNQTIVLSTICGVFTLLAGYLLGPVYMASLGADQATIDAGNTFIRWLIPGLALQFALAAAGGALRGTGVVKPAMVGQMLTVLVNIILAPVLIAGWGTGHAMGIAGAGLATSIASLVGVLVMLVYFAKLEHYVAYHAASLRPDFTIWKRMLNVGLPAGAEFLFMFIFMAVIYSIIKDFGAAAQAGFGLGSRVMQAIFLPIMAISFAIAPIAGQNFGAKLPQRVRDTVWKAIYIESAMMVTLTLLCQIEPRWFVHFFTQDEQVIAVGAEFLQLISWNFVASGIIFACSGMFQALGNTWPSLISMGTRVISFVIPALWLSHQPGFKIVHVWYLSVATVTLQACISLFFLRGQLKKSLRTME</sequence>
<evidence type="ECO:0000256" key="6">
    <source>
        <dbReference type="ARBA" id="ARBA00023136"/>
    </source>
</evidence>
<feature type="transmembrane region" description="Helical" evidence="7">
    <location>
        <begin position="53"/>
        <end position="76"/>
    </location>
</feature>
<feature type="transmembrane region" description="Helical" evidence="7">
    <location>
        <begin position="12"/>
        <end position="33"/>
    </location>
</feature>
<evidence type="ECO:0000313" key="9">
    <source>
        <dbReference type="Proteomes" id="UP000624279"/>
    </source>
</evidence>
<keyword evidence="4 7" id="KW-0812">Transmembrane</keyword>
<dbReference type="Pfam" id="PF01554">
    <property type="entry name" value="MatE"/>
    <property type="match status" value="2"/>
</dbReference>
<feature type="transmembrane region" description="Helical" evidence="7">
    <location>
        <begin position="192"/>
        <end position="217"/>
    </location>
</feature>
<evidence type="ECO:0000256" key="5">
    <source>
        <dbReference type="ARBA" id="ARBA00022989"/>
    </source>
</evidence>
<comment type="subcellular location">
    <subcellularLocation>
        <location evidence="1">Cell inner membrane</location>
        <topology evidence="1">Multi-pass membrane protein</topology>
    </subcellularLocation>
</comment>
<evidence type="ECO:0000256" key="4">
    <source>
        <dbReference type="ARBA" id="ARBA00022692"/>
    </source>
</evidence>
<organism evidence="8 9">
    <name type="scientific">Undibacterium flavidum</name>
    <dbReference type="NCBI Taxonomy" id="2762297"/>
    <lineage>
        <taxon>Bacteria</taxon>
        <taxon>Pseudomonadati</taxon>
        <taxon>Pseudomonadota</taxon>
        <taxon>Betaproteobacteria</taxon>
        <taxon>Burkholderiales</taxon>
        <taxon>Oxalobacteraceae</taxon>
        <taxon>Undibacterium</taxon>
    </lineage>
</organism>
<dbReference type="RefSeq" id="WP_186942381.1">
    <property type="nucleotide sequence ID" value="NZ_JACOGA010000010.1"/>
</dbReference>
<dbReference type="NCBIfam" id="TIGR00797">
    <property type="entry name" value="matE"/>
    <property type="match status" value="1"/>
</dbReference>
<keyword evidence="3" id="KW-1003">Cell membrane</keyword>
<dbReference type="Proteomes" id="UP000624279">
    <property type="component" value="Unassembled WGS sequence"/>
</dbReference>
<accession>A0ABR6YCX1</accession>
<feature type="transmembrane region" description="Helical" evidence="7">
    <location>
        <begin position="357"/>
        <end position="378"/>
    </location>
</feature>
<feature type="transmembrane region" description="Helical" evidence="7">
    <location>
        <begin position="416"/>
        <end position="435"/>
    </location>
</feature>
<feature type="transmembrane region" description="Helical" evidence="7">
    <location>
        <begin position="238"/>
        <end position="263"/>
    </location>
</feature>
<dbReference type="PIRSF" id="PIRSF006603">
    <property type="entry name" value="DinF"/>
    <property type="match status" value="1"/>
</dbReference>
<dbReference type="InterPro" id="IPR052031">
    <property type="entry name" value="Membrane_Transporter-Flippase"/>
</dbReference>
<feature type="transmembrane region" description="Helical" evidence="7">
    <location>
        <begin position="283"/>
        <end position="303"/>
    </location>
</feature>
<name>A0ABR6YCX1_9BURK</name>
<dbReference type="CDD" id="cd13141">
    <property type="entry name" value="MATE_like_13"/>
    <property type="match status" value="1"/>
</dbReference>
<proteinExistence type="predicted"/>
<evidence type="ECO:0000256" key="7">
    <source>
        <dbReference type="SAM" id="Phobius"/>
    </source>
</evidence>
<evidence type="ECO:0000313" key="8">
    <source>
        <dbReference type="EMBL" id="MBC3874394.1"/>
    </source>
</evidence>
<evidence type="ECO:0000256" key="2">
    <source>
        <dbReference type="ARBA" id="ARBA00022448"/>
    </source>
</evidence>
<feature type="transmembrane region" description="Helical" evidence="7">
    <location>
        <begin position="132"/>
        <end position="153"/>
    </location>
</feature>
<evidence type="ECO:0000256" key="1">
    <source>
        <dbReference type="ARBA" id="ARBA00004429"/>
    </source>
</evidence>
<keyword evidence="2" id="KW-0813">Transport</keyword>
<dbReference type="InterPro" id="IPR048279">
    <property type="entry name" value="MdtK-like"/>
</dbReference>
<dbReference type="PANTHER" id="PTHR43549:SF3">
    <property type="entry name" value="MULTIDRUG RESISTANCE PROTEIN YPNP-RELATED"/>
    <property type="match status" value="1"/>
</dbReference>
<keyword evidence="9" id="KW-1185">Reference proteome</keyword>
<gene>
    <name evidence="8" type="ORF">H8K55_12405</name>
</gene>
<feature type="transmembrane region" description="Helical" evidence="7">
    <location>
        <begin position="88"/>
        <end position="112"/>
    </location>
</feature>
<comment type="caution">
    <text evidence="8">The sequence shown here is derived from an EMBL/GenBank/DDBJ whole genome shotgun (WGS) entry which is preliminary data.</text>
</comment>
<dbReference type="InterPro" id="IPR002528">
    <property type="entry name" value="MATE_fam"/>
</dbReference>
<evidence type="ECO:0000256" key="3">
    <source>
        <dbReference type="ARBA" id="ARBA00022475"/>
    </source>
</evidence>
<feature type="transmembrane region" description="Helical" evidence="7">
    <location>
        <begin position="165"/>
        <end position="186"/>
    </location>
</feature>
<dbReference type="EMBL" id="JACOGA010000010">
    <property type="protein sequence ID" value="MBC3874394.1"/>
    <property type="molecule type" value="Genomic_DNA"/>
</dbReference>
<keyword evidence="6 7" id="KW-0472">Membrane</keyword>
<reference evidence="8 9" key="1">
    <citation type="submission" date="2020-08" db="EMBL/GenBank/DDBJ databases">
        <title>Novel species isolated from subtropical streams in China.</title>
        <authorList>
            <person name="Lu H."/>
        </authorList>
    </citation>
    <scope>NUCLEOTIDE SEQUENCE [LARGE SCALE GENOMIC DNA]</scope>
    <source>
        <strain evidence="8 9">LX15W</strain>
    </source>
</reference>
<dbReference type="PANTHER" id="PTHR43549">
    <property type="entry name" value="MULTIDRUG RESISTANCE PROTEIN YPNP-RELATED"/>
    <property type="match status" value="1"/>
</dbReference>
<protein>
    <submittedName>
        <fullName evidence="8">MATE family efflux transporter</fullName>
    </submittedName>
</protein>